<accession>A0A268EGY6</accession>
<evidence type="ECO:0000313" key="1">
    <source>
        <dbReference type="EMBL" id="PAD72382.1"/>
    </source>
</evidence>
<evidence type="ECO:0000313" key="2">
    <source>
        <dbReference type="Proteomes" id="UP000215596"/>
    </source>
</evidence>
<protein>
    <submittedName>
        <fullName evidence="1">Uncharacterized protein</fullName>
    </submittedName>
</protein>
<dbReference type="Proteomes" id="UP000215596">
    <property type="component" value="Unassembled WGS sequence"/>
</dbReference>
<dbReference type="RefSeq" id="WP_095267581.1">
    <property type="nucleotide sequence ID" value="NZ_NPBY01000079.1"/>
</dbReference>
<organism evidence="1 2">
    <name type="scientific">Paenibacillus campinasensis</name>
    <dbReference type="NCBI Taxonomy" id="66347"/>
    <lineage>
        <taxon>Bacteria</taxon>
        <taxon>Bacillati</taxon>
        <taxon>Bacillota</taxon>
        <taxon>Bacilli</taxon>
        <taxon>Bacillales</taxon>
        <taxon>Paenibacillaceae</taxon>
        <taxon>Paenibacillus</taxon>
    </lineage>
</organism>
<gene>
    <name evidence="1" type="ORF">CHH67_22320</name>
</gene>
<name>A0A268EGY6_9BACL</name>
<dbReference type="OrthoDB" id="2474791at2"/>
<proteinExistence type="predicted"/>
<comment type="caution">
    <text evidence="1">The sequence shown here is derived from an EMBL/GenBank/DDBJ whole genome shotgun (WGS) entry which is preliminary data.</text>
</comment>
<reference evidence="1 2" key="1">
    <citation type="submission" date="2017-07" db="EMBL/GenBank/DDBJ databases">
        <title>Isolation and whole genome analysis of endospore-forming bacteria from heroin.</title>
        <authorList>
            <person name="Kalinowski J."/>
            <person name="Ahrens B."/>
            <person name="Al-Dilaimi A."/>
            <person name="Winkler A."/>
            <person name="Wibberg D."/>
            <person name="Schleenbecker U."/>
            <person name="Ruckert C."/>
            <person name="Wolfel R."/>
            <person name="Grass G."/>
        </authorList>
    </citation>
    <scope>NUCLEOTIDE SEQUENCE [LARGE SCALE GENOMIC DNA]</scope>
    <source>
        <strain evidence="1 2">7537-G1</strain>
    </source>
</reference>
<sequence length="133" mass="14638">MKVIEPLGRRFFWVKSTGNIVAQRGEMAAGIESTKEEDFAVYVELKPYDPDAIEMTTFEPGQYSEEFATASSWRFNPDTGEIEFAYPDPNAPTDPPVYQSPLTQQVAELKSETAALNLAIIDVWETLAAGGGA</sequence>
<dbReference type="AlphaFoldDB" id="A0A268EGY6"/>
<dbReference type="EMBL" id="NPBY01000079">
    <property type="protein sequence ID" value="PAD72382.1"/>
    <property type="molecule type" value="Genomic_DNA"/>
</dbReference>